<reference evidence="2" key="1">
    <citation type="submission" date="2021-05" db="EMBL/GenBank/DDBJ databases">
        <authorList>
            <person name="Alioto T."/>
            <person name="Alioto T."/>
            <person name="Gomez Garrido J."/>
        </authorList>
    </citation>
    <scope>NUCLEOTIDE SEQUENCE</scope>
</reference>
<proteinExistence type="predicted"/>
<feature type="compositionally biased region" description="Low complexity" evidence="1">
    <location>
        <begin position="81"/>
        <end position="98"/>
    </location>
</feature>
<organism evidence="2">
    <name type="scientific">Culex pipiens</name>
    <name type="common">House mosquito</name>
    <dbReference type="NCBI Taxonomy" id="7175"/>
    <lineage>
        <taxon>Eukaryota</taxon>
        <taxon>Metazoa</taxon>
        <taxon>Ecdysozoa</taxon>
        <taxon>Arthropoda</taxon>
        <taxon>Hexapoda</taxon>
        <taxon>Insecta</taxon>
        <taxon>Pterygota</taxon>
        <taxon>Neoptera</taxon>
        <taxon>Endopterygota</taxon>
        <taxon>Diptera</taxon>
        <taxon>Nematocera</taxon>
        <taxon>Culicoidea</taxon>
        <taxon>Culicidae</taxon>
        <taxon>Culicinae</taxon>
        <taxon>Culicini</taxon>
        <taxon>Culex</taxon>
        <taxon>Culex</taxon>
    </lineage>
</organism>
<evidence type="ECO:0000313" key="2">
    <source>
        <dbReference type="EMBL" id="CAG6488896.1"/>
    </source>
</evidence>
<evidence type="ECO:0000256" key="1">
    <source>
        <dbReference type="SAM" id="MobiDB-lite"/>
    </source>
</evidence>
<feature type="region of interest" description="Disordered" evidence="1">
    <location>
        <begin position="38"/>
        <end position="118"/>
    </location>
</feature>
<dbReference type="EMBL" id="HBUE01111087">
    <property type="protein sequence ID" value="CAG6488896.1"/>
    <property type="molecule type" value="Transcribed_RNA"/>
</dbReference>
<protein>
    <submittedName>
        <fullName evidence="2">(northern house mosquito) hypothetical protein</fullName>
    </submittedName>
</protein>
<name>A0A8D8C8H3_CULPI</name>
<feature type="compositionally biased region" description="Polar residues" evidence="1">
    <location>
        <begin position="61"/>
        <end position="74"/>
    </location>
</feature>
<dbReference type="EMBL" id="HBUE01111086">
    <property type="protein sequence ID" value="CAG6488890.1"/>
    <property type="molecule type" value="Transcribed_RNA"/>
</dbReference>
<sequence length="118" mass="12105">MWVQSTTAMRTRATLGSCLARADPPGFPHRVRGARHNLCSGAASPTHGLPQMDSSEMVRTPASSLRPSNPSTDGSRCRPETVGVSSAASGTSAVLTSTPVAGSSPPWFVASSRSSAPP</sequence>
<dbReference type="AlphaFoldDB" id="A0A8D8C8H3"/>
<accession>A0A8D8C8H3</accession>